<reference evidence="1 2" key="1">
    <citation type="submission" date="2014-03" db="EMBL/GenBank/DDBJ databases">
        <title>Draft genome of the hookworm Oesophagostomum dentatum.</title>
        <authorList>
            <person name="Mitreva M."/>
        </authorList>
    </citation>
    <scope>NUCLEOTIDE SEQUENCE [LARGE SCALE GENOMIC DNA]</scope>
    <source>
        <strain evidence="1 2">OD-Hann</strain>
    </source>
</reference>
<dbReference type="InterPro" id="IPR035109">
    <property type="entry name" value="ASPR"/>
</dbReference>
<accession>A0A0B1RZA5</accession>
<dbReference type="EMBL" id="KN611907">
    <property type="protein sequence ID" value="KHJ76285.1"/>
    <property type="molecule type" value="Genomic_DNA"/>
</dbReference>
<name>A0A0B1RZA5_OESDE</name>
<protein>
    <submittedName>
        <fullName evidence="1">Uncharacterized protein</fullName>
    </submittedName>
</protein>
<evidence type="ECO:0000313" key="1">
    <source>
        <dbReference type="EMBL" id="KHJ76285.1"/>
    </source>
</evidence>
<proteinExistence type="predicted"/>
<keyword evidence="2" id="KW-1185">Reference proteome</keyword>
<sequence length="103" mass="11636">MPLSKLLALLSELRSLAYDCNLEDLAHICSVSTDKCDKEKGGLHARVVSYRRRHWQSNVNLPQLIQEAMRDGIWKMESNEDFFGCYYQPGGIGQLIGLTCAFA</sequence>
<organism evidence="1 2">
    <name type="scientific">Oesophagostomum dentatum</name>
    <name type="common">Nodular worm</name>
    <dbReference type="NCBI Taxonomy" id="61180"/>
    <lineage>
        <taxon>Eukaryota</taxon>
        <taxon>Metazoa</taxon>
        <taxon>Ecdysozoa</taxon>
        <taxon>Nematoda</taxon>
        <taxon>Chromadorea</taxon>
        <taxon>Rhabditida</taxon>
        <taxon>Rhabditina</taxon>
        <taxon>Rhabditomorpha</taxon>
        <taxon>Strongyloidea</taxon>
        <taxon>Strongylidae</taxon>
        <taxon>Oesophagostomum</taxon>
    </lineage>
</organism>
<evidence type="ECO:0000313" key="2">
    <source>
        <dbReference type="Proteomes" id="UP000053660"/>
    </source>
</evidence>
<dbReference type="Pfam" id="PF17641">
    <property type="entry name" value="ASPRs"/>
    <property type="match status" value="1"/>
</dbReference>
<dbReference type="AlphaFoldDB" id="A0A0B1RZA5"/>
<gene>
    <name evidence="1" type="ORF">OESDEN_24095</name>
</gene>
<dbReference type="Proteomes" id="UP000053660">
    <property type="component" value="Unassembled WGS sequence"/>
</dbReference>